<protein>
    <submittedName>
        <fullName evidence="1">Uncharacterized protein</fullName>
    </submittedName>
</protein>
<proteinExistence type="predicted"/>
<name>A0A5J6G256_STRKN</name>
<keyword evidence="2" id="KW-1185">Reference proteome</keyword>
<evidence type="ECO:0000313" key="1">
    <source>
        <dbReference type="EMBL" id="QEU89680.1"/>
    </source>
</evidence>
<sequence>MPQRAKNVGAFAHDHEGDDDLSNQLVLDKMTALQVHTHQIYQQMLESMSELGERGRESGGQQIDLTQYNLWSGPEKWAAHEKHGSRYGTKERTGEYQAHHAPGFTMDQTAQHFAALK</sequence>
<gene>
    <name evidence="1" type="ORF">CP970_00755</name>
</gene>
<dbReference type="AlphaFoldDB" id="A0A5J6G256"/>
<dbReference type="Proteomes" id="UP000325529">
    <property type="component" value="Chromosome"/>
</dbReference>
<accession>A0A5J6G256</accession>
<dbReference type="EMBL" id="CP023699">
    <property type="protein sequence ID" value="QEU89680.1"/>
    <property type="molecule type" value="Genomic_DNA"/>
</dbReference>
<evidence type="ECO:0000313" key="2">
    <source>
        <dbReference type="Proteomes" id="UP000325529"/>
    </source>
</evidence>
<reference evidence="1 2" key="1">
    <citation type="submission" date="2017-09" db="EMBL/GenBank/DDBJ databases">
        <authorList>
            <person name="Lee N."/>
            <person name="Cho B.-K."/>
        </authorList>
    </citation>
    <scope>NUCLEOTIDE SEQUENCE [LARGE SCALE GENOMIC DNA]</scope>
    <source>
        <strain evidence="1 2">ATCC 12853</strain>
    </source>
</reference>
<dbReference type="KEGG" id="ska:CP970_00755"/>
<organism evidence="1 2">
    <name type="scientific">Streptomyces kanamyceticus</name>
    <dbReference type="NCBI Taxonomy" id="1967"/>
    <lineage>
        <taxon>Bacteria</taxon>
        <taxon>Bacillati</taxon>
        <taxon>Actinomycetota</taxon>
        <taxon>Actinomycetes</taxon>
        <taxon>Kitasatosporales</taxon>
        <taxon>Streptomycetaceae</taxon>
        <taxon>Streptomyces</taxon>
    </lineage>
</organism>